<reference evidence="3" key="1">
    <citation type="journal article" date="2019" name="Int. J. Syst. Evol. Microbiol.">
        <title>The Global Catalogue of Microorganisms (GCM) 10K type strain sequencing project: providing services to taxonomists for standard genome sequencing and annotation.</title>
        <authorList>
            <consortium name="The Broad Institute Genomics Platform"/>
            <consortium name="The Broad Institute Genome Sequencing Center for Infectious Disease"/>
            <person name="Wu L."/>
            <person name="Ma J."/>
        </authorList>
    </citation>
    <scope>NUCLEOTIDE SEQUENCE [LARGE SCALE GENOMIC DNA]</scope>
    <source>
        <strain evidence="3">CGMCC 1.15111</strain>
    </source>
</reference>
<proteinExistence type="predicted"/>
<evidence type="ECO:0000313" key="2">
    <source>
        <dbReference type="EMBL" id="GHE59241.1"/>
    </source>
</evidence>
<comment type="caution">
    <text evidence="2">The sequence shown here is derived from an EMBL/GenBank/DDBJ whole genome shotgun (WGS) entry which is preliminary data.</text>
</comment>
<sequence>MVNFEVYLFTMKNILIAILLFAAPTLMAQQAKATKVVVRTQAKDAKFIGSSMGGSLIIIRDAQTNEILAKGYTKGGTGNTDLIMRTARERYQSITDGAAYFEANLSLSKPLLVTIEAQAPAHHEEARVMAQTQAWLIPGKPMDGEGIVVEIPGFVVDGLYPQTHQGFSLKETTSVELKANIVMMCGCTISDGGLWDAGRMEVEAMVSIDGEYVRTVTMQLKEDNTFVANLPLEKTGSYEVIISAYHIQSKNTGVDELYFRVSQ</sequence>
<protein>
    <recommendedName>
        <fullName evidence="4">DUF4198 domain-containing protein</fullName>
    </recommendedName>
</protein>
<feature type="chain" id="PRO_5046967829" description="DUF4198 domain-containing protein" evidence="1">
    <location>
        <begin position="29"/>
        <end position="263"/>
    </location>
</feature>
<evidence type="ECO:0000256" key="1">
    <source>
        <dbReference type="SAM" id="SignalP"/>
    </source>
</evidence>
<evidence type="ECO:0008006" key="4">
    <source>
        <dbReference type="Google" id="ProtNLM"/>
    </source>
</evidence>
<feature type="signal peptide" evidence="1">
    <location>
        <begin position="1"/>
        <end position="28"/>
    </location>
</feature>
<organism evidence="2 3">
    <name type="scientific">Roseivirga thermotolerans</name>
    <dbReference type="NCBI Taxonomy" id="1758176"/>
    <lineage>
        <taxon>Bacteria</taxon>
        <taxon>Pseudomonadati</taxon>
        <taxon>Bacteroidota</taxon>
        <taxon>Cytophagia</taxon>
        <taxon>Cytophagales</taxon>
        <taxon>Roseivirgaceae</taxon>
        <taxon>Roseivirga</taxon>
    </lineage>
</organism>
<dbReference type="Proteomes" id="UP000658258">
    <property type="component" value="Unassembled WGS sequence"/>
</dbReference>
<gene>
    <name evidence="2" type="ORF">GCM10011340_12330</name>
</gene>
<evidence type="ECO:0000313" key="3">
    <source>
        <dbReference type="Proteomes" id="UP000658258"/>
    </source>
</evidence>
<dbReference type="EMBL" id="BNAG01000002">
    <property type="protein sequence ID" value="GHE59241.1"/>
    <property type="molecule type" value="Genomic_DNA"/>
</dbReference>
<keyword evidence="1" id="KW-0732">Signal</keyword>
<keyword evidence="3" id="KW-1185">Reference proteome</keyword>
<name>A0ABQ3I2S7_9BACT</name>
<accession>A0ABQ3I2S7</accession>